<dbReference type="EMBL" id="CP141884">
    <property type="protein sequence ID" value="WRT66737.1"/>
    <property type="molecule type" value="Genomic_DNA"/>
</dbReference>
<name>A0ABZ1CZG9_9TREE</name>
<feature type="region of interest" description="Disordered" evidence="1">
    <location>
        <begin position="84"/>
        <end position="103"/>
    </location>
</feature>
<evidence type="ECO:0000313" key="3">
    <source>
        <dbReference type="Proteomes" id="UP001329825"/>
    </source>
</evidence>
<reference evidence="2 3" key="1">
    <citation type="submission" date="2024-01" db="EMBL/GenBank/DDBJ databases">
        <title>Comparative genomics of Cryptococcus and Kwoniella reveals pathogenesis evolution and contrasting modes of karyotype evolution via chromosome fusion or intercentromeric recombination.</title>
        <authorList>
            <person name="Coelho M.A."/>
            <person name="David-Palma M."/>
            <person name="Shea T."/>
            <person name="Bowers K."/>
            <person name="McGinley-Smith S."/>
            <person name="Mohammad A.W."/>
            <person name="Gnirke A."/>
            <person name="Yurkov A.M."/>
            <person name="Nowrousian M."/>
            <person name="Sun S."/>
            <person name="Cuomo C.A."/>
            <person name="Heitman J."/>
        </authorList>
    </citation>
    <scope>NUCLEOTIDE SEQUENCE [LARGE SCALE GENOMIC DNA]</scope>
    <source>
        <strain evidence="2">CBS 11374</strain>
    </source>
</reference>
<accession>A0ABZ1CZG9</accession>
<gene>
    <name evidence="2" type="ORF">IL334_003700</name>
</gene>
<organism evidence="2 3">
    <name type="scientific">Kwoniella shivajii</name>
    <dbReference type="NCBI Taxonomy" id="564305"/>
    <lineage>
        <taxon>Eukaryota</taxon>
        <taxon>Fungi</taxon>
        <taxon>Dikarya</taxon>
        <taxon>Basidiomycota</taxon>
        <taxon>Agaricomycotina</taxon>
        <taxon>Tremellomycetes</taxon>
        <taxon>Tremellales</taxon>
        <taxon>Cryptococcaceae</taxon>
        <taxon>Kwoniella</taxon>
    </lineage>
</organism>
<protein>
    <submittedName>
        <fullName evidence="2">Uncharacterized protein</fullName>
    </submittedName>
</protein>
<evidence type="ECO:0000256" key="1">
    <source>
        <dbReference type="SAM" id="MobiDB-lite"/>
    </source>
</evidence>
<keyword evidence="3" id="KW-1185">Reference proteome</keyword>
<proteinExistence type="predicted"/>
<sequence length="243" mass="26469">MTSLYPTALSPPLFLTPLPSPSNLDLSHLPKDPSTFLLNPSERLEKLLSTISSVLTAYSLLPNPSPMYLTALSDFHHRAAALSPNAISLPPTPPSSSPQSTKLRRSLSYNLMQNQPQSGQITPLCKFSHTSNNVSSLIPLPPSPSSPKELPLTLEAVERLEKDWWNSEVVAAWYGPRSRRSPDRRHAPASPGTQDSSLESSGLTGQRKNCSTTRSSVHRTKRSDGKSELAVMGDTSYVGLNDE</sequence>
<dbReference type="RefSeq" id="XP_062791477.1">
    <property type="nucleotide sequence ID" value="XM_062935426.1"/>
</dbReference>
<dbReference type="GeneID" id="87955831"/>
<dbReference type="Proteomes" id="UP001329825">
    <property type="component" value="Chromosome 4"/>
</dbReference>
<evidence type="ECO:0000313" key="2">
    <source>
        <dbReference type="EMBL" id="WRT66737.1"/>
    </source>
</evidence>
<feature type="compositionally biased region" description="Polar residues" evidence="1">
    <location>
        <begin position="191"/>
        <end position="215"/>
    </location>
</feature>
<feature type="region of interest" description="Disordered" evidence="1">
    <location>
        <begin position="177"/>
        <end position="243"/>
    </location>
</feature>